<evidence type="ECO:0000256" key="6">
    <source>
        <dbReference type="ARBA" id="ARBA00022679"/>
    </source>
</evidence>
<keyword evidence="6 19" id="KW-0808">Transferase</keyword>
<dbReference type="InterPro" id="IPR012982">
    <property type="entry name" value="PARP1-like_PADR1_Zn_ribbon"/>
</dbReference>
<dbReference type="FunFam" id="3.90.228.10:FF:000002">
    <property type="entry name" value="Poly [ADP-ribose] polymerase"/>
    <property type="match status" value="1"/>
</dbReference>
<evidence type="ECO:0000256" key="19">
    <source>
        <dbReference type="PIRNR" id="PIRNR000489"/>
    </source>
</evidence>
<dbReference type="InterPro" id="IPR008288">
    <property type="entry name" value="PARP"/>
</dbReference>
<dbReference type="PANTHER" id="PTHR10459:SF60">
    <property type="entry name" value="POLY [ADP-RIBOSE] POLYMERASE 2"/>
    <property type="match status" value="1"/>
</dbReference>
<evidence type="ECO:0000256" key="8">
    <source>
        <dbReference type="ARBA" id="ARBA00022723"/>
    </source>
</evidence>
<comment type="catalytic activity">
    <reaction evidence="2 19">
        <text>L-glutamyl-[protein] + NAD(+) = 5-O-(ADP-D-ribosyl)-L-glutamyl-[protein] + nicotinamide</text>
        <dbReference type="Rhea" id="RHEA:58224"/>
        <dbReference type="Rhea" id="RHEA-COMP:10208"/>
        <dbReference type="Rhea" id="RHEA-COMP:15089"/>
        <dbReference type="ChEBI" id="CHEBI:17154"/>
        <dbReference type="ChEBI" id="CHEBI:29973"/>
        <dbReference type="ChEBI" id="CHEBI:57540"/>
        <dbReference type="ChEBI" id="CHEBI:142540"/>
    </reaction>
</comment>
<dbReference type="GO" id="GO:0003677">
    <property type="term" value="F:DNA binding"/>
    <property type="evidence" value="ECO:0007669"/>
    <property type="project" value="UniProtKB-UniRule"/>
</dbReference>
<evidence type="ECO:0000313" key="27">
    <source>
        <dbReference type="Proteomes" id="UP000694866"/>
    </source>
</evidence>
<gene>
    <name evidence="26" type="primary">PARP_1</name>
    <name evidence="28" type="synonym">Parp</name>
    <name evidence="26" type="ORF">g.34651</name>
</gene>
<dbReference type="Gene3D" id="3.40.50.10190">
    <property type="entry name" value="BRCT domain"/>
    <property type="match status" value="1"/>
</dbReference>
<accession>A0A0C9REF5</accession>
<evidence type="ECO:0000256" key="14">
    <source>
        <dbReference type="ARBA" id="ARBA00023125"/>
    </source>
</evidence>
<keyword evidence="7" id="KW-0548">Nucleotidyltransferase</keyword>
<evidence type="ECO:0000256" key="13">
    <source>
        <dbReference type="ARBA" id="ARBA00023027"/>
    </source>
</evidence>
<feature type="domain" description="BRCT" evidence="22">
    <location>
        <begin position="373"/>
        <end position="450"/>
    </location>
</feature>
<accession>A0A9R1U688</accession>
<evidence type="ECO:0000256" key="16">
    <source>
        <dbReference type="ARBA" id="ARBA00024347"/>
    </source>
</evidence>
<evidence type="ECO:0000256" key="4">
    <source>
        <dbReference type="ARBA" id="ARBA00012020"/>
    </source>
</evidence>
<protein>
    <recommendedName>
        <fullName evidence="18 19">Poly [ADP-ribose] polymerase</fullName>
        <ecNumber evidence="4 19">2.4.2.30</ecNumber>
    </recommendedName>
</protein>
<dbReference type="KEGG" id="fas:105269856"/>
<dbReference type="PROSITE" id="PS51060">
    <property type="entry name" value="PARP_ALPHA_HD"/>
    <property type="match status" value="1"/>
</dbReference>
<dbReference type="PROSITE" id="PS51059">
    <property type="entry name" value="PARP_CATALYTIC"/>
    <property type="match status" value="1"/>
</dbReference>
<evidence type="ECO:0000259" key="25">
    <source>
        <dbReference type="PROSITE" id="PS51977"/>
    </source>
</evidence>
<dbReference type="GO" id="GO:0051287">
    <property type="term" value="F:NAD binding"/>
    <property type="evidence" value="ECO:0007669"/>
    <property type="project" value="UniProtKB-UniRule"/>
</dbReference>
<evidence type="ECO:0000256" key="7">
    <source>
        <dbReference type="ARBA" id="ARBA00022695"/>
    </source>
</evidence>
<evidence type="ECO:0000256" key="10">
    <source>
        <dbReference type="ARBA" id="ARBA00022765"/>
    </source>
</evidence>
<comment type="catalytic activity">
    <reaction evidence="17 19">
        <text>NAD(+) + (ADP-D-ribosyl)n-acceptor = nicotinamide + (ADP-D-ribosyl)n+1-acceptor + H(+).</text>
        <dbReference type="EC" id="2.4.2.30"/>
    </reaction>
</comment>
<dbReference type="InterPro" id="IPR049296">
    <property type="entry name" value="PARP1-like_PADR1_N"/>
</dbReference>
<dbReference type="Gene3D" id="1.20.142.10">
    <property type="entry name" value="Poly(ADP-ribose) polymerase, regulatory domain"/>
    <property type="match status" value="1"/>
</dbReference>
<dbReference type="InterPro" id="IPR001510">
    <property type="entry name" value="Znf_PARP"/>
</dbReference>
<feature type="region of interest" description="Disordered" evidence="20">
    <location>
        <begin position="198"/>
        <end position="218"/>
    </location>
</feature>
<evidence type="ECO:0000256" key="3">
    <source>
        <dbReference type="ARBA" id="ARBA00004123"/>
    </source>
</evidence>
<evidence type="ECO:0000259" key="21">
    <source>
        <dbReference type="PROSITE" id="PS50064"/>
    </source>
</evidence>
<evidence type="ECO:0000256" key="17">
    <source>
        <dbReference type="ARBA" id="ARBA00033987"/>
    </source>
</evidence>
<dbReference type="GO" id="GO:0003950">
    <property type="term" value="F:NAD+ poly-ADP-ribosyltransferase activity"/>
    <property type="evidence" value="ECO:0007669"/>
    <property type="project" value="UniProtKB-UniRule"/>
</dbReference>
<dbReference type="Pfam" id="PF02877">
    <property type="entry name" value="PARP_reg"/>
    <property type="match status" value="1"/>
</dbReference>
<evidence type="ECO:0000256" key="9">
    <source>
        <dbReference type="ARBA" id="ARBA00022737"/>
    </source>
</evidence>
<dbReference type="InterPro" id="IPR036930">
    <property type="entry name" value="WGR_dom_sf"/>
</dbReference>
<keyword evidence="14 19" id="KW-0238">DNA-binding</keyword>
<dbReference type="SUPFAM" id="SSF52113">
    <property type="entry name" value="BRCT domain"/>
    <property type="match status" value="1"/>
</dbReference>
<dbReference type="RefSeq" id="XP_011308727.1">
    <property type="nucleotide sequence ID" value="XM_011310425.1"/>
</dbReference>
<dbReference type="Pfam" id="PF00533">
    <property type="entry name" value="BRCT"/>
    <property type="match status" value="1"/>
</dbReference>
<dbReference type="SUPFAM" id="SSF142921">
    <property type="entry name" value="WGR domain-like"/>
    <property type="match status" value="1"/>
</dbReference>
<dbReference type="EMBL" id="GBYB01005341">
    <property type="protein sequence ID" value="JAG75108.1"/>
    <property type="molecule type" value="Transcribed_RNA"/>
</dbReference>
<evidence type="ECO:0000256" key="15">
    <source>
        <dbReference type="ARBA" id="ARBA00023242"/>
    </source>
</evidence>
<dbReference type="OrthoDB" id="429950at2759"/>
<dbReference type="SMART" id="SM01336">
    <property type="entry name" value="zf-PARP"/>
    <property type="match status" value="2"/>
</dbReference>
<dbReference type="FunFam" id="1.20.142.10:FF:000001">
    <property type="entry name" value="Poly [ADP-ribose] polymerase"/>
    <property type="match status" value="1"/>
</dbReference>
<dbReference type="PANTHER" id="PTHR10459">
    <property type="entry name" value="DNA LIGASE"/>
    <property type="match status" value="1"/>
</dbReference>
<dbReference type="Gene3D" id="3.30.1740.10">
    <property type="entry name" value="Zinc finger, PARP-type"/>
    <property type="match status" value="2"/>
</dbReference>
<dbReference type="InterPro" id="IPR004102">
    <property type="entry name" value="Poly(ADP-ribose)pol_reg_dom"/>
</dbReference>
<dbReference type="InterPro" id="IPR001357">
    <property type="entry name" value="BRCT_dom"/>
</dbReference>
<evidence type="ECO:0000256" key="2">
    <source>
        <dbReference type="ARBA" id="ARBA00000459"/>
    </source>
</evidence>
<evidence type="ECO:0000313" key="28">
    <source>
        <dbReference type="RefSeq" id="XP_011308727.1"/>
    </source>
</evidence>
<evidence type="ECO:0000256" key="11">
    <source>
        <dbReference type="ARBA" id="ARBA00022771"/>
    </source>
</evidence>
<reference evidence="28" key="2">
    <citation type="submission" date="2025-04" db="UniProtKB">
        <authorList>
            <consortium name="RefSeq"/>
        </authorList>
    </citation>
    <scope>IDENTIFICATION</scope>
    <source>
        <strain evidence="28">USDA-PBARC FA_bdor</strain>
        <tissue evidence="28">Whole organism</tissue>
    </source>
</reference>
<dbReference type="Pfam" id="PF21728">
    <property type="entry name" value="PADR1_N"/>
    <property type="match status" value="1"/>
</dbReference>
<dbReference type="GeneID" id="105269856"/>
<keyword evidence="8 19" id="KW-0479">Metal-binding</keyword>
<dbReference type="Pfam" id="PF00645">
    <property type="entry name" value="zf-PARP"/>
    <property type="match status" value="2"/>
</dbReference>
<comment type="similarity">
    <text evidence="16">Belongs to the ARTD/PARP family.</text>
</comment>
<dbReference type="GO" id="GO:0016779">
    <property type="term" value="F:nucleotidyltransferase activity"/>
    <property type="evidence" value="ECO:0007669"/>
    <property type="project" value="UniProtKB-KW"/>
</dbReference>
<dbReference type="Pfam" id="PF05406">
    <property type="entry name" value="WGR"/>
    <property type="match status" value="1"/>
</dbReference>
<feature type="region of interest" description="Disordered" evidence="20">
    <location>
        <begin position="86"/>
        <end position="112"/>
    </location>
</feature>
<feature type="domain" description="PARP-type" evidence="21">
    <location>
        <begin position="117"/>
        <end position="206"/>
    </location>
</feature>
<dbReference type="Pfam" id="PF00644">
    <property type="entry name" value="PARP"/>
    <property type="match status" value="1"/>
</dbReference>
<dbReference type="InterPro" id="IPR036420">
    <property type="entry name" value="BRCT_dom_sf"/>
</dbReference>
<dbReference type="CTD" id="142"/>
<proteinExistence type="inferred from homology"/>
<dbReference type="PROSITE" id="PS50064">
    <property type="entry name" value="ZF_PARP_2"/>
    <property type="match status" value="2"/>
</dbReference>
<keyword evidence="27" id="KW-1185">Reference proteome</keyword>
<dbReference type="SMART" id="SM01335">
    <property type="entry name" value="PADR1"/>
    <property type="match status" value="1"/>
</dbReference>
<feature type="domain" description="PARP-type" evidence="21">
    <location>
        <begin position="7"/>
        <end position="89"/>
    </location>
</feature>
<dbReference type="SUPFAM" id="SSF57716">
    <property type="entry name" value="Glucocorticoid receptor-like (DNA-binding domain)"/>
    <property type="match status" value="2"/>
</dbReference>
<sequence>MADRLPFLVEYAKSGRAACKACKAPIIKESLRIAKIVQSPFHDGTLPHWYHEQCFWSKAKVKTVGDIGNLENLLWEDQEKIRSKIDSTDATDTVDPTDSSGGKQSRKRPSAKLHTDFSVEYAKSNRSTCVGCEAPILKGSIRISKKDFESEKGQLLGGVPRWHHLDCFLNLRSSLEFYDSGDAIPGFESLSKEDKKTLKSKIPKMKAADIPPPPKKIKGEPIDVEENEQMKKQNEEIFQLRQKLQTLKRNEQIKLLEHNSQYVSSDKGQLLNNLADRMIFGAVKPCKKCSGACNFVSGVGYKCKGDLTEWTKCEEVTQDPERVKFKIPDDIRESIPFLLEFKPKVERRILRITGPSTSSEVKKEETSGPLVNRGPLPLKGMEFFIAGKGTKTKEDLRKEIMVLGGQVVSRVHENLAAVIADKKAFTKGGKAFDNAESFRIQVVTEDFVDEAKDYTTAPISLITQKNIASWGDDPRTRIAVTMEKSSSKGKSVYEKKSSGKVKLTMKGAGVVDPASGLQDVAGIYQSGKDKYSVTLGLTDIQSMKNSYYKLQLLKHDKKKKYWLFRSWGRIGTTIGGEKCESMALEDALDMFNQLYLDKSGNEWTARDYFVKVPGKMYPIDVDEGDDSSTTESLESDIKSKLKKPVQDLIKLIFDVNLMKEVMKEYELDTEKMPLGKLSKKQLQMAYGVLKEVQVLLASGDPNRLKLIDASNRFYTLVPHSFGIKQPTILDNEALIKAKCEMLDSLMEMEIAYNLLNIKSETGQSPLDAHYEQLNTDIDVLDRESKEFKIIQEYTKNTHADTHSHYQLEIEDVFVIKRQGEEKRFKPFKKLPNRKLLWHGSRTTNFAGILCQGLRIAPPEAPVTGYMFGKGIYFADMVSKSANYCCTSSKSPTGLLMLCEVALGNMDERYAAYYVERLPKGKHSTFGRGQTTPDPSKSGVIDDGIEVPYGRGIRANLPTNSSLLYNEYIVYDVAQVKAKYLVRMKFKYST</sequence>
<dbReference type="InterPro" id="IPR012317">
    <property type="entry name" value="Poly(ADP-ribose)pol_cat_dom"/>
</dbReference>
<dbReference type="InterPro" id="IPR036616">
    <property type="entry name" value="Poly(ADP-ribose)pol_reg_dom_sf"/>
</dbReference>
<dbReference type="InterPro" id="IPR036957">
    <property type="entry name" value="Znf_PARP_sf"/>
</dbReference>
<name>A0A0C9REF5_9HYME</name>
<keyword evidence="15 19" id="KW-0539">Nucleus</keyword>
<keyword evidence="12 19" id="KW-0862">Zinc</keyword>
<keyword evidence="5 19" id="KW-0328">Glycosyltransferase</keyword>
<comment type="catalytic activity">
    <reaction evidence="1 19">
        <text>L-aspartyl-[protein] + NAD(+) = 4-O-(ADP-D-ribosyl)-L-aspartyl-[protein] + nicotinamide</text>
        <dbReference type="Rhea" id="RHEA:54424"/>
        <dbReference type="Rhea" id="RHEA-COMP:9867"/>
        <dbReference type="Rhea" id="RHEA-COMP:13832"/>
        <dbReference type="ChEBI" id="CHEBI:17154"/>
        <dbReference type="ChEBI" id="CHEBI:29961"/>
        <dbReference type="ChEBI" id="CHEBI:57540"/>
        <dbReference type="ChEBI" id="CHEBI:138102"/>
    </reaction>
</comment>
<dbReference type="PIRSF" id="PIRSF000489">
    <property type="entry name" value="NAD_ADPRT"/>
    <property type="match status" value="1"/>
</dbReference>
<dbReference type="SUPFAM" id="SSF56399">
    <property type="entry name" value="ADP-ribosylation"/>
    <property type="match status" value="1"/>
</dbReference>
<comment type="subcellular location">
    <subcellularLocation>
        <location evidence="3 19">Nucleus</location>
    </subcellularLocation>
</comment>
<dbReference type="GO" id="GO:0006302">
    <property type="term" value="P:double-strand break repair"/>
    <property type="evidence" value="ECO:0007669"/>
    <property type="project" value="TreeGrafter"/>
</dbReference>
<reference evidence="26" key="1">
    <citation type="submission" date="2015-01" db="EMBL/GenBank/DDBJ databases">
        <title>Transcriptome Assembly of Fopius arisanus.</title>
        <authorList>
            <person name="Geib S."/>
        </authorList>
    </citation>
    <scope>NUCLEOTIDE SEQUENCE</scope>
</reference>
<evidence type="ECO:0000256" key="1">
    <source>
        <dbReference type="ARBA" id="ARBA00000438"/>
    </source>
</evidence>
<evidence type="ECO:0000256" key="18">
    <source>
        <dbReference type="ARBA" id="ARBA00071874"/>
    </source>
</evidence>
<keyword evidence="13 19" id="KW-0520">NAD</keyword>
<feature type="domain" description="PARP catalytic" evidence="23">
    <location>
        <begin position="764"/>
        <end position="989"/>
    </location>
</feature>
<organism evidence="26">
    <name type="scientific">Fopius arisanus</name>
    <dbReference type="NCBI Taxonomy" id="64838"/>
    <lineage>
        <taxon>Eukaryota</taxon>
        <taxon>Metazoa</taxon>
        <taxon>Ecdysozoa</taxon>
        <taxon>Arthropoda</taxon>
        <taxon>Hexapoda</taxon>
        <taxon>Insecta</taxon>
        <taxon>Pterygota</taxon>
        <taxon>Neoptera</taxon>
        <taxon>Endopterygota</taxon>
        <taxon>Hymenoptera</taxon>
        <taxon>Apocrita</taxon>
        <taxon>Ichneumonoidea</taxon>
        <taxon>Braconidae</taxon>
        <taxon>Opiinae</taxon>
        <taxon>Fopius</taxon>
    </lineage>
</organism>
<dbReference type="AlphaFoldDB" id="A0A0C9REF5"/>
<dbReference type="PROSITE" id="PS52007">
    <property type="entry name" value="PADR1"/>
    <property type="match status" value="1"/>
</dbReference>
<dbReference type="Gene3D" id="3.90.228.10">
    <property type="match status" value="1"/>
</dbReference>
<evidence type="ECO:0000313" key="26">
    <source>
        <dbReference type="EMBL" id="JAG75108.1"/>
    </source>
</evidence>
<dbReference type="PROSITE" id="PS51977">
    <property type="entry name" value="WGR"/>
    <property type="match status" value="1"/>
</dbReference>
<evidence type="ECO:0000256" key="12">
    <source>
        <dbReference type="ARBA" id="ARBA00022833"/>
    </source>
</evidence>
<dbReference type="PROSITE" id="PS00347">
    <property type="entry name" value="ZF_PARP_1"/>
    <property type="match status" value="1"/>
</dbReference>
<dbReference type="GO" id="GO:1990404">
    <property type="term" value="F:NAD+-protein mono-ADP-ribosyltransferase activity"/>
    <property type="evidence" value="ECO:0007669"/>
    <property type="project" value="TreeGrafter"/>
</dbReference>
<evidence type="ECO:0000259" key="22">
    <source>
        <dbReference type="PROSITE" id="PS50172"/>
    </source>
</evidence>
<feature type="domain" description="PARP alpha-helical" evidence="24">
    <location>
        <begin position="638"/>
        <end position="756"/>
    </location>
</feature>
<evidence type="ECO:0000256" key="20">
    <source>
        <dbReference type="SAM" id="MobiDB-lite"/>
    </source>
</evidence>
<feature type="domain" description="WGR" evidence="25">
    <location>
        <begin position="520"/>
        <end position="616"/>
    </location>
</feature>
<dbReference type="GO" id="GO:0070212">
    <property type="term" value="P:protein poly-ADP-ribosylation"/>
    <property type="evidence" value="ECO:0007669"/>
    <property type="project" value="TreeGrafter"/>
</dbReference>
<dbReference type="InterPro" id="IPR008893">
    <property type="entry name" value="WGR_domain"/>
</dbReference>
<dbReference type="InterPro" id="IPR050800">
    <property type="entry name" value="ARTD/PARP"/>
</dbReference>
<dbReference type="SMART" id="SM00773">
    <property type="entry name" value="WGR"/>
    <property type="match status" value="1"/>
</dbReference>
<feature type="compositionally biased region" description="Polar residues" evidence="20">
    <location>
        <begin position="88"/>
        <end position="103"/>
    </location>
</feature>
<dbReference type="Pfam" id="PF08063">
    <property type="entry name" value="Zn_ribbon_PADR1"/>
    <property type="match status" value="1"/>
</dbReference>
<keyword evidence="10" id="KW-0013">ADP-ribosylation</keyword>
<evidence type="ECO:0000259" key="23">
    <source>
        <dbReference type="PROSITE" id="PS51059"/>
    </source>
</evidence>
<keyword evidence="11" id="KW-0863">Zinc-finger</keyword>
<dbReference type="GO" id="GO:0005730">
    <property type="term" value="C:nucleolus"/>
    <property type="evidence" value="ECO:0007669"/>
    <property type="project" value="TreeGrafter"/>
</dbReference>
<keyword evidence="9" id="KW-0677">Repeat</keyword>
<evidence type="ECO:0000259" key="24">
    <source>
        <dbReference type="PROSITE" id="PS51060"/>
    </source>
</evidence>
<dbReference type="Gene3D" id="3.90.640.80">
    <property type="match status" value="1"/>
</dbReference>
<dbReference type="SUPFAM" id="SSF47587">
    <property type="entry name" value="Domain of poly(ADP-ribose) polymerase"/>
    <property type="match status" value="1"/>
</dbReference>
<evidence type="ECO:0000256" key="5">
    <source>
        <dbReference type="ARBA" id="ARBA00022676"/>
    </source>
</evidence>
<dbReference type="EC" id="2.4.2.30" evidence="4 19"/>
<dbReference type="PROSITE" id="PS50172">
    <property type="entry name" value="BRCT"/>
    <property type="match status" value="1"/>
</dbReference>
<dbReference type="GO" id="GO:0008270">
    <property type="term" value="F:zinc ion binding"/>
    <property type="evidence" value="ECO:0007669"/>
    <property type="project" value="UniProtKB-KW"/>
</dbReference>
<dbReference type="Proteomes" id="UP000694866">
    <property type="component" value="Unplaced"/>
</dbReference>
<dbReference type="CDD" id="cd01437">
    <property type="entry name" value="parp_like"/>
    <property type="match status" value="1"/>
</dbReference>
<dbReference type="CDD" id="cd08001">
    <property type="entry name" value="WGR_PARP1_like"/>
    <property type="match status" value="1"/>
</dbReference>
<dbReference type="CDD" id="cd17747">
    <property type="entry name" value="BRCT_PARP1"/>
    <property type="match status" value="1"/>
</dbReference>